<organism evidence="8 9">
    <name type="scientific">Actinia tenebrosa</name>
    <name type="common">Australian red waratah sea anemone</name>
    <dbReference type="NCBI Taxonomy" id="6105"/>
    <lineage>
        <taxon>Eukaryota</taxon>
        <taxon>Metazoa</taxon>
        <taxon>Cnidaria</taxon>
        <taxon>Anthozoa</taxon>
        <taxon>Hexacorallia</taxon>
        <taxon>Actiniaria</taxon>
        <taxon>Actiniidae</taxon>
        <taxon>Actinia</taxon>
    </lineage>
</organism>
<reference evidence="9" key="1">
    <citation type="submission" date="2025-08" db="UniProtKB">
        <authorList>
            <consortium name="RefSeq"/>
        </authorList>
    </citation>
    <scope>IDENTIFICATION</scope>
    <source>
        <tissue evidence="9">Tentacle</tissue>
    </source>
</reference>
<feature type="transmembrane region" description="Helical" evidence="6">
    <location>
        <begin position="61"/>
        <end position="79"/>
    </location>
</feature>
<keyword evidence="5 6" id="KW-0472">Membrane</keyword>
<dbReference type="PANTHER" id="PTHR21324">
    <property type="entry name" value="FASTING-INDUCIBLE INTEGRAL MEMBRANE PROTEIN TM6P1-RELATED"/>
    <property type="match status" value="1"/>
</dbReference>
<dbReference type="InterPro" id="IPR019402">
    <property type="entry name" value="CWH43_N"/>
</dbReference>
<keyword evidence="8" id="KW-1185">Reference proteome</keyword>
<comment type="subcellular location">
    <subcellularLocation>
        <location evidence="1">Endomembrane system</location>
        <topology evidence="1">Multi-pass membrane protein</topology>
    </subcellularLocation>
</comment>
<name>A0A6P8I4L0_ACTTE</name>
<dbReference type="PANTHER" id="PTHR21324:SF2">
    <property type="entry name" value="EG:22E5.9 PROTEIN"/>
    <property type="match status" value="1"/>
</dbReference>
<evidence type="ECO:0000313" key="8">
    <source>
        <dbReference type="Proteomes" id="UP000515163"/>
    </source>
</evidence>
<feature type="transmembrane region" description="Helical" evidence="6">
    <location>
        <begin position="12"/>
        <end position="32"/>
    </location>
</feature>
<comment type="similarity">
    <text evidence="2">Belongs to the DRAM/TMEM150 family.</text>
</comment>
<dbReference type="GO" id="GO:0012505">
    <property type="term" value="C:endomembrane system"/>
    <property type="evidence" value="ECO:0007669"/>
    <property type="project" value="UniProtKB-SubCell"/>
</dbReference>
<evidence type="ECO:0000256" key="2">
    <source>
        <dbReference type="ARBA" id="ARBA00006565"/>
    </source>
</evidence>
<dbReference type="Pfam" id="PF10277">
    <property type="entry name" value="Frag1"/>
    <property type="match status" value="1"/>
</dbReference>
<dbReference type="Proteomes" id="UP000515163">
    <property type="component" value="Unplaced"/>
</dbReference>
<dbReference type="InterPro" id="IPR050911">
    <property type="entry name" value="DRAM/TMEM150_Autophagy_Mod"/>
</dbReference>
<gene>
    <name evidence="9" type="primary">LOC116299021</name>
</gene>
<dbReference type="InParanoid" id="A0A6P8I4L0"/>
<feature type="transmembrane region" description="Helical" evidence="6">
    <location>
        <begin position="132"/>
        <end position="153"/>
    </location>
</feature>
<evidence type="ECO:0000256" key="3">
    <source>
        <dbReference type="ARBA" id="ARBA00022692"/>
    </source>
</evidence>
<keyword evidence="3 6" id="KW-0812">Transmembrane</keyword>
<evidence type="ECO:0000256" key="5">
    <source>
        <dbReference type="ARBA" id="ARBA00023136"/>
    </source>
</evidence>
<dbReference type="RefSeq" id="XP_031563499.1">
    <property type="nucleotide sequence ID" value="XM_031707639.1"/>
</dbReference>
<proteinExistence type="inferred from homology"/>
<evidence type="ECO:0000313" key="9">
    <source>
        <dbReference type="RefSeq" id="XP_031563499.1"/>
    </source>
</evidence>
<dbReference type="AlphaFoldDB" id="A0A6P8I4L0"/>
<dbReference type="KEGG" id="aten:116299021"/>
<accession>A0A6P8I4L0</accession>
<dbReference type="FunCoup" id="A0A6P8I4L0">
    <property type="interactions" value="504"/>
</dbReference>
<feature type="domain" description="CWH43-like N-terminal" evidence="7">
    <location>
        <begin position="11"/>
        <end position="241"/>
    </location>
</feature>
<feature type="transmembrane region" description="Helical" evidence="6">
    <location>
        <begin position="100"/>
        <end position="120"/>
    </location>
</feature>
<protein>
    <submittedName>
        <fullName evidence="9">DNA damage-regulated autophagy modulator protein 1-like</fullName>
    </submittedName>
</protein>
<sequence length="275" mass="31022">MFFKDRSLGCGYLPIFWCTFTCFTFALCYTVAVKLDHIYPLVPAISDTGAQVPESNIFSELFNFSCLLLAVNMFLRYLQFGIISKPFISTDPLLERFNKLSLCFGMVAVFGGTIIANFPSQEESNMVYFHDTGAVLLFGFGAVYCWLQTILTYKLNLLDVSPVSLFAVRLILTCIITVFGSIFFIAEVAAYDAFRQQTEHTVAHWQPDDPGYSVHVLSNIGEWLSAFCFGLYSVTFFDEFQCVTLSLDCKLKPGAASESRDYLNLEEGNREQDDE</sequence>
<keyword evidence="4 6" id="KW-1133">Transmembrane helix</keyword>
<evidence type="ECO:0000256" key="1">
    <source>
        <dbReference type="ARBA" id="ARBA00004127"/>
    </source>
</evidence>
<evidence type="ECO:0000259" key="7">
    <source>
        <dbReference type="Pfam" id="PF10277"/>
    </source>
</evidence>
<dbReference type="GeneID" id="116299021"/>
<evidence type="ECO:0000256" key="4">
    <source>
        <dbReference type="ARBA" id="ARBA00022989"/>
    </source>
</evidence>
<dbReference type="OrthoDB" id="191706at2759"/>
<evidence type="ECO:0000256" key="6">
    <source>
        <dbReference type="SAM" id="Phobius"/>
    </source>
</evidence>
<feature type="transmembrane region" description="Helical" evidence="6">
    <location>
        <begin position="165"/>
        <end position="186"/>
    </location>
</feature>